<comment type="similarity">
    <text evidence="1 4">Belongs to the carbamate kinase family.</text>
</comment>
<evidence type="ECO:0000256" key="1">
    <source>
        <dbReference type="ARBA" id="ARBA00011066"/>
    </source>
</evidence>
<dbReference type="AlphaFoldDB" id="A0A6N3C7P6"/>
<dbReference type="CDD" id="cd04235">
    <property type="entry name" value="AAK_CK"/>
    <property type="match status" value="1"/>
</dbReference>
<evidence type="ECO:0000259" key="5">
    <source>
        <dbReference type="Pfam" id="PF00696"/>
    </source>
</evidence>
<protein>
    <recommendedName>
        <fullName evidence="4">Carbamate kinase</fullName>
    </recommendedName>
</protein>
<dbReference type="GO" id="GO:0019546">
    <property type="term" value="P:L-arginine deiminase pathway"/>
    <property type="evidence" value="ECO:0007669"/>
    <property type="project" value="TreeGrafter"/>
</dbReference>
<dbReference type="FunFam" id="3.40.1160.10:FF:000007">
    <property type="entry name" value="Carbamate kinase"/>
    <property type="match status" value="1"/>
</dbReference>
<dbReference type="SUPFAM" id="SSF53633">
    <property type="entry name" value="Carbamate kinase-like"/>
    <property type="match status" value="1"/>
</dbReference>
<dbReference type="GO" id="GO:0005829">
    <property type="term" value="C:cytosol"/>
    <property type="evidence" value="ECO:0007669"/>
    <property type="project" value="TreeGrafter"/>
</dbReference>
<dbReference type="PIRSF" id="PIRSF000723">
    <property type="entry name" value="Carbamate_kin"/>
    <property type="match status" value="1"/>
</dbReference>
<keyword evidence="2 4" id="KW-0808">Transferase</keyword>
<evidence type="ECO:0000256" key="2">
    <source>
        <dbReference type="ARBA" id="ARBA00022679"/>
    </source>
</evidence>
<name>A0A6N3C7P6_9ENTR</name>
<dbReference type="GO" id="GO:0008804">
    <property type="term" value="F:carbamate kinase activity"/>
    <property type="evidence" value="ECO:0007669"/>
    <property type="project" value="InterPro"/>
</dbReference>
<evidence type="ECO:0000313" key="6">
    <source>
        <dbReference type="EMBL" id="VYU09847.1"/>
    </source>
</evidence>
<dbReference type="PANTHER" id="PTHR30409">
    <property type="entry name" value="CARBAMATE KINASE"/>
    <property type="match status" value="1"/>
</dbReference>
<dbReference type="PANTHER" id="PTHR30409:SF1">
    <property type="entry name" value="CARBAMATE KINASE-RELATED"/>
    <property type="match status" value="1"/>
</dbReference>
<feature type="domain" description="Aspartate/glutamate/uridylate kinase" evidence="5">
    <location>
        <begin position="5"/>
        <end position="289"/>
    </location>
</feature>
<dbReference type="InterPro" id="IPR036393">
    <property type="entry name" value="AceGlu_kinase-like_sf"/>
</dbReference>
<gene>
    <name evidence="6" type="primary">arcC1</name>
    <name evidence="6" type="ORF">EMLFYP7_01395</name>
</gene>
<organism evidence="6">
    <name type="scientific">Phytobacter massiliensis</name>
    <dbReference type="NCBI Taxonomy" id="1485952"/>
    <lineage>
        <taxon>Bacteria</taxon>
        <taxon>Pseudomonadati</taxon>
        <taxon>Pseudomonadota</taxon>
        <taxon>Gammaproteobacteria</taxon>
        <taxon>Enterobacterales</taxon>
        <taxon>Enterobacteriaceae</taxon>
        <taxon>Phytobacter</taxon>
    </lineage>
</organism>
<dbReference type="RefSeq" id="WP_156565547.1">
    <property type="nucleotide sequence ID" value="NZ_CACRTZ010000006.1"/>
</dbReference>
<dbReference type="InterPro" id="IPR003964">
    <property type="entry name" value="Carb_kinase"/>
</dbReference>
<dbReference type="Gene3D" id="3.40.1160.10">
    <property type="entry name" value="Acetylglutamate kinase-like"/>
    <property type="match status" value="1"/>
</dbReference>
<dbReference type="EMBL" id="CACRTZ010000006">
    <property type="protein sequence ID" value="VYU09847.1"/>
    <property type="molecule type" value="Genomic_DNA"/>
</dbReference>
<accession>A0A6N3C7P6</accession>
<dbReference type="PRINTS" id="PR01469">
    <property type="entry name" value="CARBMTKINASE"/>
</dbReference>
<reference evidence="6" key="1">
    <citation type="submission" date="2019-11" db="EMBL/GenBank/DDBJ databases">
        <authorList>
            <person name="Feng L."/>
        </authorList>
    </citation>
    <scope>NUCLEOTIDE SEQUENCE</scope>
    <source>
        <strain evidence="6">EMassiliensisLFYP7</strain>
    </source>
</reference>
<evidence type="ECO:0000256" key="4">
    <source>
        <dbReference type="PIRNR" id="PIRNR000723"/>
    </source>
</evidence>
<proteinExistence type="inferred from homology"/>
<evidence type="ECO:0000256" key="3">
    <source>
        <dbReference type="ARBA" id="ARBA00022777"/>
    </source>
</evidence>
<dbReference type="Pfam" id="PF00696">
    <property type="entry name" value="AA_kinase"/>
    <property type="match status" value="1"/>
</dbReference>
<dbReference type="NCBIfam" id="NF009007">
    <property type="entry name" value="PRK12352.1"/>
    <property type="match status" value="1"/>
</dbReference>
<keyword evidence="3 4" id="KW-0418">Kinase</keyword>
<dbReference type="InterPro" id="IPR001048">
    <property type="entry name" value="Asp/Glu/Uridylate_kinase"/>
</dbReference>
<sequence length="317" mass="33655">MSSGKLAVVAVGGNALIRAPGENALEQQYDAVKETASHVAELIVAGWRVVLTHGNGPQVGFILRRSEVARDAAPTVPLEYAVGDTQGAIGFMFQNALDNALRKRGYPQKNVVALVTRTRIDPHDPAFTKPDKPIGAWLDKETASQLAAAQGWHIAEDAGRGWRRVVASPTPLEVIETPIIRTLLAQDTLVIACGGGGIPVWRDGDGSLMAAQAVIDKDRASALLAIELQADMLLIPTGVDRVALHFGTPQQRWLSQLSLAQAEQLLQSSEFGAGSMAPKVEAMVTYLRACPQGTGLITTPEGIARALNGQGGTRFTC</sequence>